<evidence type="ECO:0000259" key="3">
    <source>
        <dbReference type="PROSITE" id="PS51186"/>
    </source>
</evidence>
<dbReference type="InterPro" id="IPR050680">
    <property type="entry name" value="YpeA/RimI_acetyltransf"/>
</dbReference>
<dbReference type="RefSeq" id="WP_120978637.1">
    <property type="nucleotide sequence ID" value="NZ_RBZM01000008.1"/>
</dbReference>
<dbReference type="Gene3D" id="3.40.630.30">
    <property type="match status" value="1"/>
</dbReference>
<evidence type="ECO:0000256" key="2">
    <source>
        <dbReference type="ARBA" id="ARBA00023315"/>
    </source>
</evidence>
<dbReference type="CDD" id="cd04301">
    <property type="entry name" value="NAT_SF"/>
    <property type="match status" value="1"/>
</dbReference>
<feature type="domain" description="N-acetyltransferase" evidence="3">
    <location>
        <begin position="2"/>
        <end position="156"/>
    </location>
</feature>
<dbReference type="InterPro" id="IPR016181">
    <property type="entry name" value="Acyl_CoA_acyltransferase"/>
</dbReference>
<dbReference type="PROSITE" id="PS51186">
    <property type="entry name" value="GNAT"/>
    <property type="match status" value="1"/>
</dbReference>
<keyword evidence="2" id="KW-0012">Acyltransferase</keyword>
<proteinExistence type="predicted"/>
<protein>
    <submittedName>
        <fullName evidence="4">GNAT family N-acetyltransferase</fullName>
    </submittedName>
</protein>
<dbReference type="AlphaFoldDB" id="A0A494XPG7"/>
<organism evidence="4 5">
    <name type="scientific">Cohnella endophytica</name>
    <dbReference type="NCBI Taxonomy" id="2419778"/>
    <lineage>
        <taxon>Bacteria</taxon>
        <taxon>Bacillati</taxon>
        <taxon>Bacillota</taxon>
        <taxon>Bacilli</taxon>
        <taxon>Bacillales</taxon>
        <taxon>Paenibacillaceae</taxon>
        <taxon>Cohnella</taxon>
    </lineage>
</organism>
<dbReference type="EMBL" id="RBZM01000008">
    <property type="protein sequence ID" value="RKP49954.1"/>
    <property type="molecule type" value="Genomic_DNA"/>
</dbReference>
<keyword evidence="5" id="KW-1185">Reference proteome</keyword>
<reference evidence="4 5" key="1">
    <citation type="submission" date="2018-10" db="EMBL/GenBank/DDBJ databases">
        <title>Cohnella sp. M2MS4P-1, whole genome shotgun sequence.</title>
        <authorList>
            <person name="Tuo L."/>
        </authorList>
    </citation>
    <scope>NUCLEOTIDE SEQUENCE [LARGE SCALE GENOMIC DNA]</scope>
    <source>
        <strain evidence="4 5">M2MS4P-1</strain>
    </source>
</reference>
<dbReference type="GO" id="GO:0016747">
    <property type="term" value="F:acyltransferase activity, transferring groups other than amino-acyl groups"/>
    <property type="evidence" value="ECO:0007669"/>
    <property type="project" value="InterPro"/>
</dbReference>
<accession>A0A494XPG7</accession>
<dbReference type="Proteomes" id="UP000282076">
    <property type="component" value="Unassembled WGS sequence"/>
</dbReference>
<keyword evidence="1 4" id="KW-0808">Transferase</keyword>
<dbReference type="SUPFAM" id="SSF55729">
    <property type="entry name" value="Acyl-CoA N-acyltransferases (Nat)"/>
    <property type="match status" value="1"/>
</dbReference>
<dbReference type="OrthoDB" id="4228396at2"/>
<dbReference type="InterPro" id="IPR000182">
    <property type="entry name" value="GNAT_dom"/>
</dbReference>
<dbReference type="Pfam" id="PF00583">
    <property type="entry name" value="Acetyltransf_1"/>
    <property type="match status" value="1"/>
</dbReference>
<gene>
    <name evidence="4" type="ORF">D7Z26_19210</name>
</gene>
<sequence>MIFYKRLSELTMEETVALWNKGFEGYFVNIELSMEKFLARSVGEGLSLEHSLAAYEEGHPHPVGIVMNGFRVLEGKKVAWNGGTGIAPDYRGKGIGKLLMERNLQLYREQGVDIALLEAILQNERAIKLYQSIGYRVTENLVGMQHTGILDAGQLQPTFPHRYAMTRGLPPEVRNLPFYRYFSAWQTQWASMKDGESLIISDGNEAVGYALFKRVFGEDGGLATIALYQCEAMPGRTDTAEILKAALREVYAPSALSIKRLAVNIRASNKELIDLLSGLGFASYVEQVHMELVVQI</sequence>
<name>A0A494XPG7_9BACL</name>
<evidence type="ECO:0000313" key="4">
    <source>
        <dbReference type="EMBL" id="RKP49954.1"/>
    </source>
</evidence>
<evidence type="ECO:0000256" key="1">
    <source>
        <dbReference type="ARBA" id="ARBA00022679"/>
    </source>
</evidence>
<evidence type="ECO:0000313" key="5">
    <source>
        <dbReference type="Proteomes" id="UP000282076"/>
    </source>
</evidence>
<comment type="caution">
    <text evidence="4">The sequence shown here is derived from an EMBL/GenBank/DDBJ whole genome shotgun (WGS) entry which is preliminary data.</text>
</comment>
<dbReference type="PANTHER" id="PTHR43420">
    <property type="entry name" value="ACETYLTRANSFERASE"/>
    <property type="match status" value="1"/>
</dbReference>